<organism evidence="1 2">
    <name type="scientific">Sphingomonas lutea</name>
    <dbReference type="NCBI Taxonomy" id="1045317"/>
    <lineage>
        <taxon>Bacteria</taxon>
        <taxon>Pseudomonadati</taxon>
        <taxon>Pseudomonadota</taxon>
        <taxon>Alphaproteobacteria</taxon>
        <taxon>Sphingomonadales</taxon>
        <taxon>Sphingomonadaceae</taxon>
        <taxon>Sphingomonas</taxon>
    </lineage>
</organism>
<reference evidence="1 2" key="1">
    <citation type="submission" date="2020-08" db="EMBL/GenBank/DDBJ databases">
        <title>Genome sequence of Sphingomonas lutea KCTC 23642T.</title>
        <authorList>
            <person name="Hyun D.-W."/>
            <person name="Bae J.-W."/>
        </authorList>
    </citation>
    <scope>NUCLEOTIDE SEQUENCE [LARGE SCALE GENOMIC DNA]</scope>
    <source>
        <strain evidence="1 2">KCTC 23642</strain>
    </source>
</reference>
<keyword evidence="2" id="KW-1185">Reference proteome</keyword>
<gene>
    <name evidence="1" type="ORF">H9L13_06790</name>
</gene>
<dbReference type="AlphaFoldDB" id="A0A7G9SF13"/>
<name>A0A7G9SF13_9SPHN</name>
<sequence length="68" mass="7540">MGGLFEDDTPPADQPYSVFERHSLFLVRVPHGVPIKTNGLVIAECAPIPTDDYLDMLINRALRDRSGT</sequence>
<dbReference type="RefSeq" id="WP_187537030.1">
    <property type="nucleotide sequence ID" value="NZ_BAABJT010000001.1"/>
</dbReference>
<evidence type="ECO:0000313" key="2">
    <source>
        <dbReference type="Proteomes" id="UP000515971"/>
    </source>
</evidence>
<dbReference type="KEGG" id="slut:H9L13_06790"/>
<dbReference type="EMBL" id="CP060718">
    <property type="protein sequence ID" value="QNN66438.1"/>
    <property type="molecule type" value="Genomic_DNA"/>
</dbReference>
<proteinExistence type="predicted"/>
<evidence type="ECO:0000313" key="1">
    <source>
        <dbReference type="EMBL" id="QNN66438.1"/>
    </source>
</evidence>
<dbReference type="Proteomes" id="UP000515971">
    <property type="component" value="Chromosome"/>
</dbReference>
<protein>
    <submittedName>
        <fullName evidence="1">Uncharacterized protein</fullName>
    </submittedName>
</protein>
<accession>A0A7G9SF13</accession>